<dbReference type="Proteomes" id="UP000598271">
    <property type="component" value="Unassembled WGS sequence"/>
</dbReference>
<sequence length="356" mass="41754">MKFIPYIYEPDKSIEVYKKTEVFLTQNTEAKSRIEELGWIYHTVGMIVPQSMENIWSGHSFPYIVSWEELQVSFTQVCFGLYKQAFVSLRSALELGMLSVYFNINDEGHNVVKDWLQSKNIKEANTPRAETIWKVLLLNENIRLFNDKNNLKKTFDTLGYLHNYVHTKGMKHSNRMGLLKNNSQTFEKKLLIKWLKSYSEIVSLVTTLHLLKYPISVIRFDYRAKFGIDIPSFGGLEEHNIDKIAKILPDNYLQDIEEIAKKDQLTRETIQGISSLPDLTEEQVDEQIINLDKISIEHGEGFVQWIKKQKQFLESMGQTEFDERTRNRVENLRQWATENNFMESKAKRLGWNLSKP</sequence>
<name>A0A8J3D3Y4_9BACT</name>
<proteinExistence type="predicted"/>
<dbReference type="RefSeq" id="WP_189564887.1">
    <property type="nucleotide sequence ID" value="NZ_BMXF01000002.1"/>
</dbReference>
<comment type="caution">
    <text evidence="1">The sequence shown here is derived from an EMBL/GenBank/DDBJ whole genome shotgun (WGS) entry which is preliminary data.</text>
</comment>
<evidence type="ECO:0000313" key="1">
    <source>
        <dbReference type="EMBL" id="GHB70958.1"/>
    </source>
</evidence>
<reference evidence="1 2" key="1">
    <citation type="journal article" date="2014" name="Int. J. Syst. Evol. Microbiol.">
        <title>Complete genome sequence of Corynebacterium casei LMG S-19264T (=DSM 44701T), isolated from a smear-ripened cheese.</title>
        <authorList>
            <consortium name="US DOE Joint Genome Institute (JGI-PGF)"/>
            <person name="Walter F."/>
            <person name="Albersmeier A."/>
            <person name="Kalinowski J."/>
            <person name="Ruckert C."/>
        </authorList>
    </citation>
    <scope>NUCLEOTIDE SEQUENCE [LARGE SCALE GENOMIC DNA]</scope>
    <source>
        <strain evidence="1 2">KCTC 12866</strain>
    </source>
</reference>
<organism evidence="1 2">
    <name type="scientific">Persicitalea jodogahamensis</name>
    <dbReference type="NCBI Taxonomy" id="402147"/>
    <lineage>
        <taxon>Bacteria</taxon>
        <taxon>Pseudomonadati</taxon>
        <taxon>Bacteroidota</taxon>
        <taxon>Cytophagia</taxon>
        <taxon>Cytophagales</taxon>
        <taxon>Spirosomataceae</taxon>
        <taxon>Persicitalea</taxon>
    </lineage>
</organism>
<dbReference type="EMBL" id="BMXF01000002">
    <property type="protein sequence ID" value="GHB70958.1"/>
    <property type="molecule type" value="Genomic_DNA"/>
</dbReference>
<evidence type="ECO:0000313" key="2">
    <source>
        <dbReference type="Proteomes" id="UP000598271"/>
    </source>
</evidence>
<protein>
    <submittedName>
        <fullName evidence="1">Uncharacterized protein</fullName>
    </submittedName>
</protein>
<accession>A0A8J3D3Y4</accession>
<keyword evidence="2" id="KW-1185">Reference proteome</keyword>
<dbReference type="AlphaFoldDB" id="A0A8J3D3Y4"/>
<gene>
    <name evidence="1" type="ORF">GCM10007390_25870</name>
</gene>